<evidence type="ECO:0000256" key="2">
    <source>
        <dbReference type="ARBA" id="ARBA00022448"/>
    </source>
</evidence>
<dbReference type="EMBL" id="JBHTKY010000014">
    <property type="protein sequence ID" value="MFD1166044.1"/>
    <property type="molecule type" value="Genomic_DNA"/>
</dbReference>
<dbReference type="InterPro" id="IPR037066">
    <property type="entry name" value="Plug_dom_sf"/>
</dbReference>
<dbReference type="InterPro" id="IPR036942">
    <property type="entry name" value="Beta-barrel_TonB_sf"/>
</dbReference>
<evidence type="ECO:0000256" key="1">
    <source>
        <dbReference type="ARBA" id="ARBA00004571"/>
    </source>
</evidence>
<dbReference type="Proteomes" id="UP001597205">
    <property type="component" value="Unassembled WGS sequence"/>
</dbReference>
<organism evidence="9 10">
    <name type="scientific">Sphingobacterium daejeonense</name>
    <dbReference type="NCBI Taxonomy" id="371142"/>
    <lineage>
        <taxon>Bacteria</taxon>
        <taxon>Pseudomonadati</taxon>
        <taxon>Bacteroidota</taxon>
        <taxon>Sphingobacteriia</taxon>
        <taxon>Sphingobacteriales</taxon>
        <taxon>Sphingobacteriaceae</taxon>
        <taxon>Sphingobacterium</taxon>
    </lineage>
</organism>
<dbReference type="SUPFAM" id="SSF56935">
    <property type="entry name" value="Porins"/>
    <property type="match status" value="1"/>
</dbReference>
<dbReference type="InterPro" id="IPR039426">
    <property type="entry name" value="TonB-dep_rcpt-like"/>
</dbReference>
<dbReference type="NCBIfam" id="TIGR04056">
    <property type="entry name" value="OMP_RagA_SusC"/>
    <property type="match status" value="1"/>
</dbReference>
<comment type="subcellular location">
    <subcellularLocation>
        <location evidence="1 7">Cell outer membrane</location>
        <topology evidence="1 7">Multi-pass membrane protein</topology>
    </subcellularLocation>
</comment>
<dbReference type="InterPro" id="IPR023997">
    <property type="entry name" value="TonB-dep_OMP_SusC/RagA_CS"/>
</dbReference>
<dbReference type="Gene3D" id="2.170.130.10">
    <property type="entry name" value="TonB-dependent receptor, plug domain"/>
    <property type="match status" value="1"/>
</dbReference>
<feature type="domain" description="TonB-dependent receptor plug" evidence="8">
    <location>
        <begin position="119"/>
        <end position="225"/>
    </location>
</feature>
<dbReference type="Gene3D" id="2.40.170.20">
    <property type="entry name" value="TonB-dependent receptor, beta-barrel domain"/>
    <property type="match status" value="1"/>
</dbReference>
<keyword evidence="4 7" id="KW-0812">Transmembrane</keyword>
<name>A0ABW3RLG2_9SPHI</name>
<proteinExistence type="inferred from homology"/>
<dbReference type="Pfam" id="PF07715">
    <property type="entry name" value="Plug"/>
    <property type="match status" value="1"/>
</dbReference>
<keyword evidence="2 7" id="KW-0813">Transport</keyword>
<comment type="caution">
    <text evidence="9">The sequence shown here is derived from an EMBL/GenBank/DDBJ whole genome shotgun (WGS) entry which is preliminary data.</text>
</comment>
<dbReference type="InterPro" id="IPR012910">
    <property type="entry name" value="Plug_dom"/>
</dbReference>
<evidence type="ECO:0000313" key="10">
    <source>
        <dbReference type="Proteomes" id="UP001597205"/>
    </source>
</evidence>
<protein>
    <submittedName>
        <fullName evidence="9">SusC/RagA family TonB-linked outer membrane protein</fullName>
    </submittedName>
</protein>
<keyword evidence="6 7" id="KW-0998">Cell outer membrane</keyword>
<gene>
    <name evidence="9" type="ORF">ACFQ2C_10555</name>
</gene>
<accession>A0ABW3RLG2</accession>
<dbReference type="InterPro" id="IPR008969">
    <property type="entry name" value="CarboxyPept-like_regulatory"/>
</dbReference>
<keyword evidence="3 7" id="KW-1134">Transmembrane beta strand</keyword>
<evidence type="ECO:0000256" key="5">
    <source>
        <dbReference type="ARBA" id="ARBA00023136"/>
    </source>
</evidence>
<keyword evidence="5 7" id="KW-0472">Membrane</keyword>
<keyword evidence="10" id="KW-1185">Reference proteome</keyword>
<evidence type="ECO:0000259" key="8">
    <source>
        <dbReference type="Pfam" id="PF07715"/>
    </source>
</evidence>
<dbReference type="SUPFAM" id="SSF49464">
    <property type="entry name" value="Carboxypeptidase regulatory domain-like"/>
    <property type="match status" value="1"/>
</dbReference>
<evidence type="ECO:0000256" key="4">
    <source>
        <dbReference type="ARBA" id="ARBA00022692"/>
    </source>
</evidence>
<dbReference type="PROSITE" id="PS52016">
    <property type="entry name" value="TONB_DEPENDENT_REC_3"/>
    <property type="match status" value="1"/>
</dbReference>
<comment type="similarity">
    <text evidence="7">Belongs to the TonB-dependent receptor family.</text>
</comment>
<dbReference type="Pfam" id="PF13715">
    <property type="entry name" value="CarbopepD_reg_2"/>
    <property type="match status" value="1"/>
</dbReference>
<dbReference type="RefSeq" id="WP_380896420.1">
    <property type="nucleotide sequence ID" value="NZ_JBHTKY010000014.1"/>
</dbReference>
<evidence type="ECO:0000256" key="7">
    <source>
        <dbReference type="PROSITE-ProRule" id="PRU01360"/>
    </source>
</evidence>
<evidence type="ECO:0000256" key="3">
    <source>
        <dbReference type="ARBA" id="ARBA00022452"/>
    </source>
</evidence>
<evidence type="ECO:0000313" key="9">
    <source>
        <dbReference type="EMBL" id="MFD1166044.1"/>
    </source>
</evidence>
<dbReference type="InterPro" id="IPR023996">
    <property type="entry name" value="TonB-dep_OMP_SusC/RagA"/>
</dbReference>
<evidence type="ECO:0000256" key="6">
    <source>
        <dbReference type="ARBA" id="ARBA00023237"/>
    </source>
</evidence>
<reference evidence="10" key="1">
    <citation type="journal article" date="2019" name="Int. J. Syst. Evol. Microbiol.">
        <title>The Global Catalogue of Microorganisms (GCM) 10K type strain sequencing project: providing services to taxonomists for standard genome sequencing and annotation.</title>
        <authorList>
            <consortium name="The Broad Institute Genomics Platform"/>
            <consortium name="The Broad Institute Genome Sequencing Center for Infectious Disease"/>
            <person name="Wu L."/>
            <person name="Ma J."/>
        </authorList>
    </citation>
    <scope>NUCLEOTIDE SEQUENCE [LARGE SCALE GENOMIC DNA]</scope>
    <source>
        <strain evidence="10">CCUG 52468</strain>
    </source>
</reference>
<dbReference type="Gene3D" id="2.60.40.1120">
    <property type="entry name" value="Carboxypeptidase-like, regulatory domain"/>
    <property type="match status" value="1"/>
</dbReference>
<dbReference type="NCBIfam" id="TIGR04057">
    <property type="entry name" value="SusC_RagA_signa"/>
    <property type="match status" value="1"/>
</dbReference>
<sequence>MKNLYYYSLRGIIAIIFLSCFSLASYSQSLIKGAVADQDGNPLEGITVSNQTQSQTTQTDSQGNFSISAKISDVLLFTSIGYESQTITLENLGSLRIFMVPTGENLDEVVVLGYGSIKKSNLTGSVSRLDKRVLETGVRSNPASALAGTIPGLRVQQTSGRPGAVPNIVLRGGTSYTGGGSPLVIVDGLIRSGFQDINQDDIESIDVLKDASATAIYGARASNGVVLITTKRGKEGVSNITAKAKIGMNSLNIPFDFLNAEDYIYWSRKSIQTSGIYNPTQLNQLTSAVPFGTGNKYKDANGNILDGNVTNQAVWSTMFLDDTNRELLNKGWRTMIDPVTGKEIIFTEFNYGDQALNQNALTQDYNVAMQGGNDKGKYYASLGKYYEEGVPVKTFYDRLTFILNGDYKIKPWLESISGLNFANTKWRDANNAEANYMTRALGAPPTMRGYNENGDLLIGRDNWDGNVMVNIDKFIRNNENQKLTLSQGFNIKFSEKLNWKSTGSWYLNQSMNEAFNKDYLNSPGNWVRSRNSSAGYDKALNQTYNSVLNYRDSFLGKHNVDAMLGWEFFDSYNKGLSASGSGAPTDDFMDLALTSVDNLRSIDSYHNRYRINSFFGRINYDYDQKYLLTLTARRDGYSTLLNNRWGTFPGISIGWNLHNEEMFSNFIGQDQVVNTLKLRASYGANGDIGPVTANNRGYYYLQGRYGTSNYNGAVGYTMNNPSNFGLKWESLITKEVGLETRLVNRLDLSLAYYHRTTFDKIAELVLPVTAGGFPILTNNGDMQNQGVEIDLNYNILRNSDWMLNFNLNTAYNANKVLKLPNNGVENNRQGGFQVYDPVTKDLIWVGGIQEGQDPNIAYAYQAEGIIRTQSDLDNYALKLQDLIGAKTLVHPDVFEAMSASEKALHYPIALGDVMWKDVNGDGIINSYDQVYQGRTVPRWTGGFGIYSSWKNFSLSTRFDYALGFVQYDGPRAWFMGMMQGTFNTTQDVFDTYTPENTGAKYPTYYFADQLFKNNTSRMSSMFFNRGDYLAWREVSLSYRLPRSIAEKAKLEDLSLSVTGQNLHYWSKSTLFSPESGSIGQGGGGYPLPRTVIFGLQLTF</sequence>